<name>A0A0J7KHU2_LASNI</name>
<dbReference type="Proteomes" id="UP000036403">
    <property type="component" value="Unassembled WGS sequence"/>
</dbReference>
<protein>
    <submittedName>
        <fullName evidence="1">Putative phage protein</fullName>
    </submittedName>
</protein>
<evidence type="ECO:0000313" key="2">
    <source>
        <dbReference type="Proteomes" id="UP000036403"/>
    </source>
</evidence>
<evidence type="ECO:0000313" key="1">
    <source>
        <dbReference type="EMBL" id="KMQ89822.1"/>
    </source>
</evidence>
<gene>
    <name evidence="1" type="ORF">RF55_10507</name>
</gene>
<sequence>MATVIFENYRNLNVTPDFLTDEGITLAINGDTATMLENMTSFTPSVNLKQQVTLTINLNRASSKVVAWKKQIKNWVVLGKATVTSDSSTDVPVTIHNTTITGVPSETYNGKQNLWTVTLSGYITINEQALLAN</sequence>
<proteinExistence type="predicted"/>
<reference evidence="1 2" key="1">
    <citation type="submission" date="2015-04" db="EMBL/GenBank/DDBJ databases">
        <title>Lasius niger genome sequencing.</title>
        <authorList>
            <person name="Konorov E.A."/>
            <person name="Nikitin M.A."/>
            <person name="Kirill M.V."/>
            <person name="Chang P."/>
        </authorList>
    </citation>
    <scope>NUCLEOTIDE SEQUENCE [LARGE SCALE GENOMIC DNA]</scope>
    <source>
        <tissue evidence="1">Whole</tissue>
    </source>
</reference>
<dbReference type="PaxDb" id="67767-A0A0J7KHU2"/>
<accession>A0A0J7KHU2</accession>
<dbReference type="EMBL" id="LBMM01007346">
    <property type="protein sequence ID" value="KMQ89822.1"/>
    <property type="molecule type" value="Genomic_DNA"/>
</dbReference>
<organism evidence="1 2">
    <name type="scientific">Lasius niger</name>
    <name type="common">Black garden ant</name>
    <dbReference type="NCBI Taxonomy" id="67767"/>
    <lineage>
        <taxon>Eukaryota</taxon>
        <taxon>Metazoa</taxon>
        <taxon>Ecdysozoa</taxon>
        <taxon>Arthropoda</taxon>
        <taxon>Hexapoda</taxon>
        <taxon>Insecta</taxon>
        <taxon>Pterygota</taxon>
        <taxon>Neoptera</taxon>
        <taxon>Endopterygota</taxon>
        <taxon>Hymenoptera</taxon>
        <taxon>Apocrita</taxon>
        <taxon>Aculeata</taxon>
        <taxon>Formicoidea</taxon>
        <taxon>Formicidae</taxon>
        <taxon>Formicinae</taxon>
        <taxon>Lasius</taxon>
        <taxon>Lasius</taxon>
    </lineage>
</organism>
<comment type="caution">
    <text evidence="1">The sequence shown here is derived from an EMBL/GenBank/DDBJ whole genome shotgun (WGS) entry which is preliminary data.</text>
</comment>
<keyword evidence="2" id="KW-1185">Reference proteome</keyword>
<dbReference type="AlphaFoldDB" id="A0A0J7KHU2"/>